<evidence type="ECO:0000313" key="2">
    <source>
        <dbReference type="EMBL" id="SJM34544.1"/>
    </source>
</evidence>
<gene>
    <name evidence="2" type="ORF">BQ8482_480027</name>
</gene>
<organism evidence="2 3">
    <name type="scientific">Mesorhizobium delmotii</name>
    <dbReference type="NCBI Taxonomy" id="1631247"/>
    <lineage>
        <taxon>Bacteria</taxon>
        <taxon>Pseudomonadati</taxon>
        <taxon>Pseudomonadota</taxon>
        <taxon>Alphaproteobacteria</taxon>
        <taxon>Hyphomicrobiales</taxon>
        <taxon>Phyllobacteriaceae</taxon>
        <taxon>Mesorhizobium</taxon>
    </lineage>
</organism>
<proteinExistence type="predicted"/>
<reference evidence="3" key="1">
    <citation type="submission" date="2016-12" db="EMBL/GenBank/DDBJ databases">
        <authorList>
            <person name="Brunel B."/>
        </authorList>
    </citation>
    <scope>NUCLEOTIDE SEQUENCE [LARGE SCALE GENOMIC DNA]</scope>
</reference>
<dbReference type="AlphaFoldDB" id="A0A2P9ATV4"/>
<evidence type="ECO:0000256" key="1">
    <source>
        <dbReference type="SAM" id="MobiDB-lite"/>
    </source>
</evidence>
<name>A0A2P9ATV4_9HYPH</name>
<accession>A0A2P9ATV4</accession>
<dbReference type="EMBL" id="FUIG01000057">
    <property type="protein sequence ID" value="SJM34544.1"/>
    <property type="molecule type" value="Genomic_DNA"/>
</dbReference>
<evidence type="ECO:0000313" key="3">
    <source>
        <dbReference type="Proteomes" id="UP000245698"/>
    </source>
</evidence>
<protein>
    <submittedName>
        <fullName evidence="2">Uncharacterized protein</fullName>
    </submittedName>
</protein>
<feature type="region of interest" description="Disordered" evidence="1">
    <location>
        <begin position="16"/>
        <end position="43"/>
    </location>
</feature>
<sequence>MLGSFALAFAQLVRQSEETSLRPQPTASRCGDAAGTPCPQRAL</sequence>
<keyword evidence="3" id="KW-1185">Reference proteome</keyword>
<dbReference type="Proteomes" id="UP000245698">
    <property type="component" value="Unassembled WGS sequence"/>
</dbReference>